<dbReference type="InterPro" id="IPR057670">
    <property type="entry name" value="SH3_retrovirus"/>
</dbReference>
<evidence type="ECO:0000313" key="2">
    <source>
        <dbReference type="EMBL" id="KAL0290563.1"/>
    </source>
</evidence>
<protein>
    <submittedName>
        <fullName evidence="2">Retrovirus-related Pol polyprotein from transposon TNT 1-94</fullName>
    </submittedName>
</protein>
<organism evidence="2">
    <name type="scientific">Sesamum calycinum</name>
    <dbReference type="NCBI Taxonomy" id="2727403"/>
    <lineage>
        <taxon>Eukaryota</taxon>
        <taxon>Viridiplantae</taxon>
        <taxon>Streptophyta</taxon>
        <taxon>Embryophyta</taxon>
        <taxon>Tracheophyta</taxon>
        <taxon>Spermatophyta</taxon>
        <taxon>Magnoliopsida</taxon>
        <taxon>eudicotyledons</taxon>
        <taxon>Gunneridae</taxon>
        <taxon>Pentapetalae</taxon>
        <taxon>asterids</taxon>
        <taxon>lamiids</taxon>
        <taxon>Lamiales</taxon>
        <taxon>Pedaliaceae</taxon>
        <taxon>Sesamum</taxon>
    </lineage>
</organism>
<dbReference type="EMBL" id="JACGWM010001634">
    <property type="protein sequence ID" value="KAL0290563.1"/>
    <property type="molecule type" value="Genomic_DNA"/>
</dbReference>
<reference evidence="2" key="2">
    <citation type="journal article" date="2024" name="Plant">
        <title>Genomic evolution and insights into agronomic trait innovations of Sesamum species.</title>
        <authorList>
            <person name="Miao H."/>
            <person name="Wang L."/>
            <person name="Qu L."/>
            <person name="Liu H."/>
            <person name="Sun Y."/>
            <person name="Le M."/>
            <person name="Wang Q."/>
            <person name="Wei S."/>
            <person name="Zheng Y."/>
            <person name="Lin W."/>
            <person name="Duan Y."/>
            <person name="Cao H."/>
            <person name="Xiong S."/>
            <person name="Wang X."/>
            <person name="Wei L."/>
            <person name="Li C."/>
            <person name="Ma Q."/>
            <person name="Ju M."/>
            <person name="Zhao R."/>
            <person name="Li G."/>
            <person name="Mu C."/>
            <person name="Tian Q."/>
            <person name="Mei H."/>
            <person name="Zhang T."/>
            <person name="Gao T."/>
            <person name="Zhang H."/>
        </authorList>
    </citation>
    <scope>NUCLEOTIDE SEQUENCE</scope>
    <source>
        <strain evidence="2">KEN8</strain>
    </source>
</reference>
<dbReference type="InterPro" id="IPR036397">
    <property type="entry name" value="RNaseH_sf"/>
</dbReference>
<dbReference type="SUPFAM" id="SSF53098">
    <property type="entry name" value="Ribonuclease H-like"/>
    <property type="match status" value="1"/>
</dbReference>
<accession>A0AAW2J8K5</accession>
<gene>
    <name evidence="2" type="ORF">Scaly_2666500</name>
</gene>
<dbReference type="Gene3D" id="3.30.420.10">
    <property type="entry name" value="Ribonuclease H-like superfamily/Ribonuclease H"/>
    <property type="match status" value="1"/>
</dbReference>
<reference evidence="2" key="1">
    <citation type="submission" date="2020-06" db="EMBL/GenBank/DDBJ databases">
        <authorList>
            <person name="Li T."/>
            <person name="Hu X."/>
            <person name="Zhang T."/>
            <person name="Song X."/>
            <person name="Zhang H."/>
            <person name="Dai N."/>
            <person name="Sheng W."/>
            <person name="Hou X."/>
            <person name="Wei L."/>
        </authorList>
    </citation>
    <scope>NUCLEOTIDE SEQUENCE</scope>
    <source>
        <strain evidence="2">KEN8</strain>
        <tissue evidence="2">Leaf</tissue>
    </source>
</reference>
<dbReference type="Pfam" id="PF25597">
    <property type="entry name" value="SH3_retrovirus"/>
    <property type="match status" value="1"/>
</dbReference>
<sequence length="267" mass="30569">MRKLMDSKSLEVDDLDNLPNCKSCLKWKMTKKSFVGQSVLANGLLDLIHTDVCGPLNTPIRGGYSYFITFTDDHVRYDYVNLMRTPHLNGVAERRNRTLLNMVQSMTSFTEMPPSLWGYTLEMPAKLHNIAPSKTVPQTPYEIWHGKPASYKYLGVWGSPAFVKRLVGDKLESKFSLCRFVGYPKETAGYYFCDPSEQKVFILRNVMFLEKGFLWIADVMRTYEEAMSDIDSDKWLEAMRSEMDSMGSNQLWTLVNPPKGVKPVGCK</sequence>
<dbReference type="AlphaFoldDB" id="A0AAW2J8K5"/>
<dbReference type="PANTHER" id="PTHR42648:SF27">
    <property type="entry name" value="RNA-DIRECTED DNA POLYMERASE"/>
    <property type="match status" value="1"/>
</dbReference>
<name>A0AAW2J8K5_9LAMI</name>
<proteinExistence type="predicted"/>
<dbReference type="InterPro" id="IPR039537">
    <property type="entry name" value="Retrotran_Ty1/copia-like"/>
</dbReference>
<dbReference type="PANTHER" id="PTHR42648">
    <property type="entry name" value="TRANSPOSASE, PUTATIVE-RELATED"/>
    <property type="match status" value="1"/>
</dbReference>
<evidence type="ECO:0000259" key="1">
    <source>
        <dbReference type="Pfam" id="PF25597"/>
    </source>
</evidence>
<comment type="caution">
    <text evidence="2">The sequence shown here is derived from an EMBL/GenBank/DDBJ whole genome shotgun (WGS) entry which is preliminary data.</text>
</comment>
<feature type="domain" description="Retroviral polymerase SH3-like" evidence="1">
    <location>
        <begin position="167"/>
        <end position="214"/>
    </location>
</feature>
<dbReference type="InterPro" id="IPR012337">
    <property type="entry name" value="RNaseH-like_sf"/>
</dbReference>
<dbReference type="GO" id="GO:0003676">
    <property type="term" value="F:nucleic acid binding"/>
    <property type="evidence" value="ECO:0007669"/>
    <property type="project" value="InterPro"/>
</dbReference>